<dbReference type="PROSITE" id="PS50404">
    <property type="entry name" value="GST_NTER"/>
    <property type="match status" value="1"/>
</dbReference>
<dbReference type="InterPro" id="IPR036282">
    <property type="entry name" value="Glutathione-S-Trfase_C_sf"/>
</dbReference>
<feature type="domain" description="GST N-terminal" evidence="1">
    <location>
        <begin position="9"/>
        <end position="90"/>
    </location>
</feature>
<gene>
    <name evidence="3" type="ORF">WS72_21185</name>
</gene>
<name>A0ABR5T2W3_9BURK</name>
<dbReference type="EMBL" id="LNJQ01000004">
    <property type="protein sequence ID" value="KWZ37494.1"/>
    <property type="molecule type" value="Genomic_DNA"/>
</dbReference>
<dbReference type="SUPFAM" id="SSF47616">
    <property type="entry name" value="GST C-terminal domain-like"/>
    <property type="match status" value="1"/>
</dbReference>
<dbReference type="InterPro" id="IPR036249">
    <property type="entry name" value="Thioredoxin-like_sf"/>
</dbReference>
<accession>A0ABR5T2W3</accession>
<dbReference type="SFLD" id="SFLDS00019">
    <property type="entry name" value="Glutathione_Transferase_(cytos"/>
    <property type="match status" value="1"/>
</dbReference>
<protein>
    <submittedName>
        <fullName evidence="3">Glutathione S-transferase</fullName>
    </submittedName>
</protein>
<dbReference type="InterPro" id="IPR010987">
    <property type="entry name" value="Glutathione-S-Trfase_C-like"/>
</dbReference>
<dbReference type="InterPro" id="IPR004045">
    <property type="entry name" value="Glutathione_S-Trfase_N"/>
</dbReference>
<dbReference type="Gene3D" id="3.40.30.10">
    <property type="entry name" value="Glutaredoxin"/>
    <property type="match status" value="1"/>
</dbReference>
<feature type="domain" description="GST C-terminal" evidence="2">
    <location>
        <begin position="95"/>
        <end position="214"/>
    </location>
</feature>
<dbReference type="SFLD" id="SFLDG01151">
    <property type="entry name" value="Main.2:_Nu-like"/>
    <property type="match status" value="1"/>
</dbReference>
<dbReference type="CDD" id="cd03206">
    <property type="entry name" value="GST_C_7"/>
    <property type="match status" value="1"/>
</dbReference>
<dbReference type="Pfam" id="PF00043">
    <property type="entry name" value="GST_C"/>
    <property type="match status" value="1"/>
</dbReference>
<evidence type="ECO:0000259" key="1">
    <source>
        <dbReference type="PROSITE" id="PS50404"/>
    </source>
</evidence>
<evidence type="ECO:0000313" key="4">
    <source>
        <dbReference type="Proteomes" id="UP000070255"/>
    </source>
</evidence>
<evidence type="ECO:0000313" key="3">
    <source>
        <dbReference type="EMBL" id="KWZ37494.1"/>
    </source>
</evidence>
<organism evidence="3 4">
    <name type="scientific">Burkholderia savannae</name>
    <dbReference type="NCBI Taxonomy" id="1637837"/>
    <lineage>
        <taxon>Bacteria</taxon>
        <taxon>Pseudomonadati</taxon>
        <taxon>Pseudomonadota</taxon>
        <taxon>Betaproteobacteria</taxon>
        <taxon>Burkholderiales</taxon>
        <taxon>Burkholderiaceae</taxon>
        <taxon>Burkholderia</taxon>
        <taxon>pseudomallei group</taxon>
    </lineage>
</organism>
<dbReference type="Gene3D" id="1.20.1050.10">
    <property type="match status" value="1"/>
</dbReference>
<dbReference type="InterPro" id="IPR040079">
    <property type="entry name" value="Glutathione_S-Trfase"/>
</dbReference>
<dbReference type="SUPFAM" id="SSF52833">
    <property type="entry name" value="Thioredoxin-like"/>
    <property type="match status" value="1"/>
</dbReference>
<dbReference type="CDD" id="cd03056">
    <property type="entry name" value="GST_N_4"/>
    <property type="match status" value="1"/>
</dbReference>
<dbReference type="SFLD" id="SFLDG00358">
    <property type="entry name" value="Main_(cytGST)"/>
    <property type="match status" value="1"/>
</dbReference>
<keyword evidence="4" id="KW-1185">Reference proteome</keyword>
<dbReference type="PANTHER" id="PTHR44051:SF2">
    <property type="entry name" value="HYPOTHETICAL GLUTATHIONE S-TRANSFERASE LIKE PROTEIN"/>
    <property type="match status" value="1"/>
</dbReference>
<reference evidence="3 4" key="1">
    <citation type="submission" date="2015-11" db="EMBL/GenBank/DDBJ databases">
        <authorList>
            <person name="Sahl J."/>
            <person name="Wagner D."/>
            <person name="Keim P."/>
        </authorList>
    </citation>
    <scope>NUCLEOTIDE SEQUENCE [LARGE SCALE GENOMIC DNA]</scope>
    <source>
        <strain evidence="3 4">BDU18</strain>
    </source>
</reference>
<evidence type="ECO:0000259" key="2">
    <source>
        <dbReference type="PROSITE" id="PS50405"/>
    </source>
</evidence>
<sequence>MPAIRLPAAPIRLHRSSLSGHCHRVQLFLSLLGLPVELVEVDMRGGENRRPAFLALNPFGQVPIIEDGGTVLFDSNAILVYLAKRYGDPSWLPEDPQGAAAVQRWLSLAAGPIAYGPAAARLVTVFGAPLDHASAVRIAQRLFDVIDPELAARQFAAGDRPTIADVAAYAYIAHAPEGGVSLEPYPHVRAWLARIEALPGFVPMRASRAGLRVA</sequence>
<dbReference type="Proteomes" id="UP000070255">
    <property type="component" value="Unassembled WGS sequence"/>
</dbReference>
<dbReference type="RefSeq" id="WP_038749298.1">
    <property type="nucleotide sequence ID" value="NZ_CP013418.1"/>
</dbReference>
<dbReference type="InterPro" id="IPR004046">
    <property type="entry name" value="GST_C"/>
</dbReference>
<proteinExistence type="predicted"/>
<dbReference type="PROSITE" id="PS50405">
    <property type="entry name" value="GST_CTER"/>
    <property type="match status" value="1"/>
</dbReference>
<comment type="caution">
    <text evidence="3">The sequence shown here is derived from an EMBL/GenBank/DDBJ whole genome shotgun (WGS) entry which is preliminary data.</text>
</comment>
<dbReference type="Pfam" id="PF13409">
    <property type="entry name" value="GST_N_2"/>
    <property type="match status" value="1"/>
</dbReference>
<dbReference type="PANTHER" id="PTHR44051">
    <property type="entry name" value="GLUTATHIONE S-TRANSFERASE-RELATED"/>
    <property type="match status" value="1"/>
</dbReference>